<dbReference type="GO" id="GO:0030488">
    <property type="term" value="P:tRNA methylation"/>
    <property type="evidence" value="ECO:0007669"/>
    <property type="project" value="TreeGrafter"/>
</dbReference>
<dbReference type="PANTHER" id="PTHR14911">
    <property type="entry name" value="THUMP DOMAIN-CONTAINING"/>
    <property type="match status" value="1"/>
</dbReference>
<gene>
    <name evidence="2" type="ORF">A3F54_03990</name>
</gene>
<proteinExistence type="predicted"/>
<accession>A0A1G2B573</accession>
<evidence type="ECO:0000313" key="2">
    <source>
        <dbReference type="EMBL" id="OGY84322.1"/>
    </source>
</evidence>
<dbReference type="STRING" id="1798542.A3F54_03990"/>
<organism evidence="2 3">
    <name type="scientific">Candidatus Kerfeldbacteria bacterium RIFCSPHIGHO2_12_FULL_48_17</name>
    <dbReference type="NCBI Taxonomy" id="1798542"/>
    <lineage>
        <taxon>Bacteria</taxon>
        <taxon>Candidatus Kerfeldiibacteriota</taxon>
    </lineage>
</organism>
<sequence length="399" mass="43255">MKNTYAFIAGNHPALSAAEIASRWPQAKISTTGEVIFVASKAAIEIEPRALETLGGSTKLIRVLTGGKKPSPQELLKYIPRGTGKIQLGISVYPETVKEIKTLPLGLSIKKLLKEAGHSVRVVTAKTANLSSVVVEKNHLLTDGIELVLIKNGETWCVGQTIAVQNFESYGHRDYGRPARDDRSGMLPPKLAQIMINLSGTAAAEKTGATNENASAKTLLDPFCGSGTILQEAALMGWKDIIGSDISDKAVSDSKANIAWLKQQYNAPQSAHIQLLAAPVEKLGQQLRQQSIDAMVFEGNLGPPSPTEKQVQSALPQLTTLYVKTFAVCEQLIKTHGTIVAALPSWQFPSRAITLPLEKIIPVSLKQKTFPGQTARKTFLYGRPQSTVYREIFVLIKIL</sequence>
<dbReference type="Proteomes" id="UP000176952">
    <property type="component" value="Unassembled WGS sequence"/>
</dbReference>
<dbReference type="SUPFAM" id="SSF53335">
    <property type="entry name" value="S-adenosyl-L-methionine-dependent methyltransferases"/>
    <property type="match status" value="1"/>
</dbReference>
<evidence type="ECO:0000313" key="3">
    <source>
        <dbReference type="Proteomes" id="UP000176952"/>
    </source>
</evidence>
<comment type="caution">
    <text evidence="2">The sequence shown here is derived from an EMBL/GenBank/DDBJ whole genome shotgun (WGS) entry which is preliminary data.</text>
</comment>
<name>A0A1G2B573_9BACT</name>
<protein>
    <recommendedName>
        <fullName evidence="1">Methyltransferase domain-containing protein</fullName>
    </recommendedName>
</protein>
<dbReference type="CDD" id="cd02440">
    <property type="entry name" value="AdoMet_MTases"/>
    <property type="match status" value="1"/>
</dbReference>
<dbReference type="EMBL" id="MHKD01000015">
    <property type="protein sequence ID" value="OGY84322.1"/>
    <property type="molecule type" value="Genomic_DNA"/>
</dbReference>
<evidence type="ECO:0000259" key="1">
    <source>
        <dbReference type="Pfam" id="PF13847"/>
    </source>
</evidence>
<feature type="domain" description="Methyltransferase" evidence="1">
    <location>
        <begin position="215"/>
        <end position="345"/>
    </location>
</feature>
<dbReference type="Gene3D" id="3.40.50.150">
    <property type="entry name" value="Vaccinia Virus protein VP39"/>
    <property type="match status" value="1"/>
</dbReference>
<reference evidence="2 3" key="1">
    <citation type="journal article" date="2016" name="Nat. Commun.">
        <title>Thousands of microbial genomes shed light on interconnected biogeochemical processes in an aquifer system.</title>
        <authorList>
            <person name="Anantharaman K."/>
            <person name="Brown C.T."/>
            <person name="Hug L.A."/>
            <person name="Sharon I."/>
            <person name="Castelle C.J."/>
            <person name="Probst A.J."/>
            <person name="Thomas B.C."/>
            <person name="Singh A."/>
            <person name="Wilkins M.J."/>
            <person name="Karaoz U."/>
            <person name="Brodie E.L."/>
            <person name="Williams K.H."/>
            <person name="Hubbard S.S."/>
            <person name="Banfield J.F."/>
        </authorList>
    </citation>
    <scope>NUCLEOTIDE SEQUENCE [LARGE SCALE GENOMIC DNA]</scope>
</reference>
<dbReference type="GO" id="GO:0016423">
    <property type="term" value="F:tRNA (guanine) methyltransferase activity"/>
    <property type="evidence" value="ECO:0007669"/>
    <property type="project" value="TreeGrafter"/>
</dbReference>
<dbReference type="Pfam" id="PF13847">
    <property type="entry name" value="Methyltransf_31"/>
    <property type="match status" value="1"/>
</dbReference>
<dbReference type="InterPro" id="IPR025714">
    <property type="entry name" value="Methyltranfer_dom"/>
</dbReference>
<dbReference type="InterPro" id="IPR029063">
    <property type="entry name" value="SAM-dependent_MTases_sf"/>
</dbReference>
<dbReference type="AlphaFoldDB" id="A0A1G2B573"/>
<dbReference type="PANTHER" id="PTHR14911:SF13">
    <property type="entry name" value="TRNA (GUANINE(6)-N2)-METHYLTRANSFERASE THUMP3"/>
    <property type="match status" value="1"/>
</dbReference>